<dbReference type="InterPro" id="IPR005366">
    <property type="entry name" value="EMC8/9"/>
</dbReference>
<organism evidence="1">
    <name type="scientific">Octactis speculum</name>
    <dbReference type="NCBI Taxonomy" id="3111310"/>
    <lineage>
        <taxon>Eukaryota</taxon>
        <taxon>Sar</taxon>
        <taxon>Stramenopiles</taxon>
        <taxon>Ochrophyta</taxon>
        <taxon>Dictyochophyceae</taxon>
        <taxon>Dictyochales</taxon>
        <taxon>Dictyochaceae</taxon>
        <taxon>Octactis</taxon>
    </lineage>
</organism>
<dbReference type="CDD" id="cd08060">
    <property type="entry name" value="MPN_UPF0172"/>
    <property type="match status" value="1"/>
</dbReference>
<dbReference type="PANTHER" id="PTHR12941">
    <property type="entry name" value="ER MEMBRANE PROTEIN COMPLEX"/>
    <property type="match status" value="1"/>
</dbReference>
<evidence type="ECO:0000313" key="1">
    <source>
        <dbReference type="EMBL" id="CAD9495298.1"/>
    </source>
</evidence>
<evidence type="ECO:0008006" key="2">
    <source>
        <dbReference type="Google" id="ProtNLM"/>
    </source>
</evidence>
<reference evidence="1" key="1">
    <citation type="submission" date="2021-01" db="EMBL/GenBank/DDBJ databases">
        <authorList>
            <person name="Corre E."/>
            <person name="Pelletier E."/>
            <person name="Niang G."/>
            <person name="Scheremetjew M."/>
            <person name="Finn R."/>
            <person name="Kale V."/>
            <person name="Holt S."/>
            <person name="Cochrane G."/>
            <person name="Meng A."/>
            <person name="Brown T."/>
            <person name="Cohen L."/>
        </authorList>
    </citation>
    <scope>NUCLEOTIDE SEQUENCE</scope>
    <source>
        <strain evidence="1">CCMP1381</strain>
    </source>
</reference>
<gene>
    <name evidence="1" type="ORF">DSPE1174_LOCUS32716</name>
</gene>
<dbReference type="AlphaFoldDB" id="A0A7S2MPK3"/>
<protein>
    <recommendedName>
        <fullName evidence="2">MPN domain-containing protein</fullName>
    </recommendedName>
</protein>
<dbReference type="EMBL" id="HBGS01062835">
    <property type="protein sequence ID" value="CAD9495298.1"/>
    <property type="molecule type" value="Transcribed_RNA"/>
</dbReference>
<accession>A0A7S2MPK3</accession>
<dbReference type="PANTHER" id="PTHR12941:SF10">
    <property type="entry name" value="ER MEMBRANE PROTEIN COMPLEX SUBUNIT 8_9 HOMOLOG"/>
    <property type="match status" value="1"/>
</dbReference>
<name>A0A7S2MPK3_9STRA</name>
<dbReference type="Pfam" id="PF03665">
    <property type="entry name" value="UPF0172"/>
    <property type="match status" value="1"/>
</dbReference>
<dbReference type="GO" id="GO:0072546">
    <property type="term" value="C:EMC complex"/>
    <property type="evidence" value="ECO:0007669"/>
    <property type="project" value="InterPro"/>
</dbReference>
<proteinExistence type="predicted"/>
<sequence>MIKRGAMKLEISDVAFTKLLLHAWKYPQNPVNGYLIGKVNTTKAADSDGSSLTVGDGANSSITVSDAIPLFHSHTLATSLEVATELIDCGENEIVGYYYANERVDEASIPIVAERIANQLIKDVPGAALVQINNQRLQDPDDHALEALGYTKNGWKAQLAISSAHGGESLKSALELAENAITCEMYDNLADFDEHFEDVSRDPHNTQLTADLSRLSQRNA</sequence>